<reference evidence="2" key="1">
    <citation type="journal article" date="2010" name="Genome Biol. Evol.">
        <title>Red algae lose key mitochondrial genes in response to becoming parasitic.</title>
        <authorList>
            <person name="Hancock L."/>
            <person name="Goff L."/>
            <person name="Lane C."/>
        </authorList>
    </citation>
    <scope>NUCLEOTIDE SEQUENCE</scope>
</reference>
<name>E5Q3D1_9FLOR</name>
<gene>
    <name evidence="2" type="primary">rps11</name>
    <name evidence="2" type="ORF">GAND_12</name>
</gene>
<evidence type="ECO:0000256" key="1">
    <source>
        <dbReference type="SAM" id="Phobius"/>
    </source>
</evidence>
<keyword evidence="1" id="KW-0812">Transmembrane</keyword>
<dbReference type="GeneID" id="10020708"/>
<dbReference type="GO" id="GO:0005840">
    <property type="term" value="C:ribosome"/>
    <property type="evidence" value="ECO:0007669"/>
    <property type="project" value="UniProtKB-KW"/>
</dbReference>
<dbReference type="EMBL" id="HQ586060">
    <property type="protein sequence ID" value="ADR03214.1"/>
    <property type="molecule type" value="Genomic_DNA"/>
</dbReference>
<keyword evidence="2" id="KW-0689">Ribosomal protein</keyword>
<dbReference type="RefSeq" id="YP_004062198.1">
    <property type="nucleotide sequence ID" value="NC_014772.1"/>
</dbReference>
<feature type="transmembrane region" description="Helical" evidence="1">
    <location>
        <begin position="58"/>
        <end position="78"/>
    </location>
</feature>
<keyword evidence="2" id="KW-0687">Ribonucleoprotein</keyword>
<feature type="transmembrane region" description="Helical" evidence="1">
    <location>
        <begin position="116"/>
        <end position="133"/>
    </location>
</feature>
<dbReference type="AlphaFoldDB" id="E5Q3D1"/>
<keyword evidence="2" id="KW-0496">Mitochondrion</keyword>
<keyword evidence="1" id="KW-1133">Transmembrane helix</keyword>
<keyword evidence="1" id="KW-0472">Membrane</keyword>
<accession>E5Q3D1</accession>
<evidence type="ECO:0000313" key="2">
    <source>
        <dbReference type="EMBL" id="ADR03214.1"/>
    </source>
</evidence>
<organism evidence="2">
    <name type="scientific">Gracilariopsis andersonii</name>
    <dbReference type="NCBI Taxonomy" id="172979"/>
    <lineage>
        <taxon>Eukaryota</taxon>
        <taxon>Rhodophyta</taxon>
        <taxon>Florideophyceae</taxon>
        <taxon>Rhodymeniophycidae</taxon>
        <taxon>Gracilariales</taxon>
        <taxon>Gracilariaceae</taxon>
        <taxon>Gracilariopsis</taxon>
    </lineage>
</organism>
<geneLocation type="mitochondrion" evidence="2"/>
<feature type="transmembrane region" description="Helical" evidence="1">
    <location>
        <begin position="31"/>
        <end position="52"/>
    </location>
</feature>
<proteinExistence type="predicted"/>
<sequence length="134" mass="16226">MRRNFDFLHPLCGNIELFVIDKIFKVDCFRYFKTTFLFLSNPLSFKWIYWIFKLLRYAKIIFIEDTIVVNVIFFVPFVRFNPADVQKRTFPSVFVKVYNILLDVNIITNITDFKLFFYHIVIFNKLFLTALIIP</sequence>
<protein>
    <submittedName>
        <fullName evidence="2">Ribosomal protein S11</fullName>
    </submittedName>
</protein>